<organism evidence="2 3">
    <name type="scientific">Legionella busanensis</name>
    <dbReference type="NCBI Taxonomy" id="190655"/>
    <lineage>
        <taxon>Bacteria</taxon>
        <taxon>Pseudomonadati</taxon>
        <taxon>Pseudomonadota</taxon>
        <taxon>Gammaproteobacteria</taxon>
        <taxon>Legionellales</taxon>
        <taxon>Legionellaceae</taxon>
        <taxon>Legionella</taxon>
    </lineage>
</organism>
<reference evidence="2 3" key="1">
    <citation type="submission" date="2018-06" db="EMBL/GenBank/DDBJ databases">
        <authorList>
            <consortium name="Pathogen Informatics"/>
            <person name="Doyle S."/>
        </authorList>
    </citation>
    <scope>NUCLEOTIDE SEQUENCE [LARGE SCALE GENOMIC DNA]</scope>
    <source>
        <strain evidence="2 3">NCTC13316</strain>
    </source>
</reference>
<dbReference type="OrthoDB" id="5640969at2"/>
<evidence type="ECO:0000256" key="1">
    <source>
        <dbReference type="SAM" id="SignalP"/>
    </source>
</evidence>
<dbReference type="Proteomes" id="UP000254794">
    <property type="component" value="Unassembled WGS sequence"/>
</dbReference>
<name>A0A378JN22_9GAMM</name>
<gene>
    <name evidence="2" type="ORF">NCTC13316_01695</name>
</gene>
<keyword evidence="3" id="KW-1185">Reference proteome</keyword>
<evidence type="ECO:0008006" key="4">
    <source>
        <dbReference type="Google" id="ProtNLM"/>
    </source>
</evidence>
<feature type="chain" id="PRO_5016936914" description="Secreted protein" evidence="1">
    <location>
        <begin position="21"/>
        <end position="135"/>
    </location>
</feature>
<dbReference type="EMBL" id="UGOD01000001">
    <property type="protein sequence ID" value="STX51599.1"/>
    <property type="molecule type" value="Genomic_DNA"/>
</dbReference>
<dbReference type="RefSeq" id="WP_115331226.1">
    <property type="nucleotide sequence ID" value="NZ_CAAAHP010000002.1"/>
</dbReference>
<sequence length="135" mass="14906">MNKVKLAGLVAAFVPFMVSAHPCDGYEIKLRNNLIDDLLITTVKLQGGKLNPSGMQKLDSQTEQVLTVNKSSAGGVMKGEIVFHTISLPSRTITIKFNLVNDHQTCKHTDISPPSDYIIARTSQSDRINYSINYK</sequence>
<protein>
    <recommendedName>
        <fullName evidence="4">Secreted protein</fullName>
    </recommendedName>
</protein>
<accession>A0A378JN22</accession>
<evidence type="ECO:0000313" key="2">
    <source>
        <dbReference type="EMBL" id="STX51599.1"/>
    </source>
</evidence>
<keyword evidence="1" id="KW-0732">Signal</keyword>
<evidence type="ECO:0000313" key="3">
    <source>
        <dbReference type="Proteomes" id="UP000254794"/>
    </source>
</evidence>
<dbReference type="AlphaFoldDB" id="A0A378JN22"/>
<feature type="signal peptide" evidence="1">
    <location>
        <begin position="1"/>
        <end position="20"/>
    </location>
</feature>
<proteinExistence type="predicted"/>